<accession>A0ABU3AFZ5</accession>
<gene>
    <name evidence="2" type="ORF">RM812_02445</name>
</gene>
<keyword evidence="1" id="KW-0732">Signal</keyword>
<keyword evidence="3" id="KW-1185">Reference proteome</keyword>
<sequence length="143" mass="14821">MVLLRRSALTLAAAAGLALSAALTAPAEATAPSAAVAYPTTPVDDVNYGATYVRGTLTWYDRSVGITGTYRAIATSGCRRVWVGTYDAAGKPLDARSTSTLCDGVKPIDFAVPADVPGGAAQVLVCLDDENAEPLKCVLYERP</sequence>
<dbReference type="InterPro" id="IPR006311">
    <property type="entry name" value="TAT_signal"/>
</dbReference>
<protein>
    <recommendedName>
        <fullName evidence="4">Secreted protein</fullName>
    </recommendedName>
</protein>
<evidence type="ECO:0008006" key="4">
    <source>
        <dbReference type="Google" id="ProtNLM"/>
    </source>
</evidence>
<dbReference type="EMBL" id="JAVRFH010000002">
    <property type="protein sequence ID" value="MDT0609096.1"/>
    <property type="molecule type" value="Genomic_DNA"/>
</dbReference>
<feature type="signal peptide" evidence="1">
    <location>
        <begin position="1"/>
        <end position="29"/>
    </location>
</feature>
<comment type="caution">
    <text evidence="2">The sequence shown here is derived from an EMBL/GenBank/DDBJ whole genome shotgun (WGS) entry which is preliminary data.</text>
</comment>
<evidence type="ECO:0000313" key="3">
    <source>
        <dbReference type="Proteomes" id="UP001180724"/>
    </source>
</evidence>
<name>A0ABU3AFZ5_9ACTN</name>
<evidence type="ECO:0000313" key="2">
    <source>
        <dbReference type="EMBL" id="MDT0609096.1"/>
    </source>
</evidence>
<dbReference type="RefSeq" id="WP_311570690.1">
    <property type="nucleotide sequence ID" value="NZ_JAVRFH010000002.1"/>
</dbReference>
<dbReference type="Proteomes" id="UP001180724">
    <property type="component" value="Unassembled WGS sequence"/>
</dbReference>
<evidence type="ECO:0000256" key="1">
    <source>
        <dbReference type="SAM" id="SignalP"/>
    </source>
</evidence>
<organism evidence="2 3">
    <name type="scientific">Streptomyces lancefieldiae</name>
    <dbReference type="NCBI Taxonomy" id="3075520"/>
    <lineage>
        <taxon>Bacteria</taxon>
        <taxon>Bacillati</taxon>
        <taxon>Actinomycetota</taxon>
        <taxon>Actinomycetes</taxon>
        <taxon>Kitasatosporales</taxon>
        <taxon>Streptomycetaceae</taxon>
        <taxon>Streptomyces</taxon>
    </lineage>
</organism>
<reference evidence="2" key="1">
    <citation type="submission" date="2024-05" db="EMBL/GenBank/DDBJ databases">
        <title>30 novel species of actinomycetes from the DSMZ collection.</title>
        <authorList>
            <person name="Nouioui I."/>
        </authorList>
    </citation>
    <scope>NUCLEOTIDE SEQUENCE</scope>
    <source>
        <strain evidence="2">DSM 40712</strain>
    </source>
</reference>
<proteinExistence type="predicted"/>
<feature type="chain" id="PRO_5047219167" description="Secreted protein" evidence="1">
    <location>
        <begin position="30"/>
        <end position="143"/>
    </location>
</feature>
<dbReference type="PROSITE" id="PS51318">
    <property type="entry name" value="TAT"/>
    <property type="match status" value="1"/>
</dbReference>